<keyword evidence="3" id="KW-1185">Reference proteome</keyword>
<dbReference type="EMBL" id="CP062941">
    <property type="protein sequence ID" value="QOL52090.1"/>
    <property type="molecule type" value="Genomic_DNA"/>
</dbReference>
<reference evidence="2 3" key="1">
    <citation type="submission" date="2020-10" db="EMBL/GenBank/DDBJ databases">
        <title>Genome sequencing of Massilia sp. LPB0304.</title>
        <authorList>
            <person name="Kim J."/>
        </authorList>
    </citation>
    <scope>NUCLEOTIDE SEQUENCE [LARGE SCALE GENOMIC DNA]</scope>
    <source>
        <strain evidence="2 3">LPB0304</strain>
    </source>
</reference>
<dbReference type="KEGG" id="mlir:LPB04_17365"/>
<evidence type="ECO:0000259" key="1">
    <source>
        <dbReference type="Pfam" id="PF07589"/>
    </source>
</evidence>
<proteinExistence type="predicted"/>
<dbReference type="NCBIfam" id="TIGR02595">
    <property type="entry name" value="PEP_CTERM"/>
    <property type="match status" value="1"/>
</dbReference>
<accession>A0A7L9UBA3</accession>
<sequence>MLACPVLSQCVVGGGIQFALGTTQAAPETVYVGAFERGGTGGPGGGEVPEPGSVALLGAGALAIGALRRRSKAKGR</sequence>
<evidence type="ECO:0000313" key="2">
    <source>
        <dbReference type="EMBL" id="QOL52090.1"/>
    </source>
</evidence>
<organism evidence="2 3">
    <name type="scientific">Massilia litorea</name>
    <dbReference type="NCBI Taxonomy" id="2769491"/>
    <lineage>
        <taxon>Bacteria</taxon>
        <taxon>Pseudomonadati</taxon>
        <taxon>Pseudomonadota</taxon>
        <taxon>Betaproteobacteria</taxon>
        <taxon>Burkholderiales</taxon>
        <taxon>Oxalobacteraceae</taxon>
        <taxon>Telluria group</taxon>
        <taxon>Massilia</taxon>
    </lineage>
</organism>
<dbReference type="Pfam" id="PF07589">
    <property type="entry name" value="PEP-CTERM"/>
    <property type="match status" value="1"/>
</dbReference>
<dbReference type="Proteomes" id="UP000593875">
    <property type="component" value="Chromosome"/>
</dbReference>
<protein>
    <submittedName>
        <fullName evidence="2">PEP-CTERM sorting domain-containing protein</fullName>
    </submittedName>
</protein>
<gene>
    <name evidence="2" type="ORF">LPB04_17365</name>
</gene>
<name>A0A7L9UBA3_9BURK</name>
<dbReference type="AlphaFoldDB" id="A0A7L9UBA3"/>
<dbReference type="InterPro" id="IPR013424">
    <property type="entry name" value="Ice-binding_C"/>
</dbReference>
<evidence type="ECO:0000313" key="3">
    <source>
        <dbReference type="Proteomes" id="UP000593875"/>
    </source>
</evidence>
<feature type="domain" description="Ice-binding protein C-terminal" evidence="1">
    <location>
        <begin position="48"/>
        <end position="70"/>
    </location>
</feature>